<feature type="transmembrane region" description="Helical" evidence="1">
    <location>
        <begin position="146"/>
        <end position="166"/>
    </location>
</feature>
<name>F8FKF9_PAEMK</name>
<sequence length="224" mass="25274">MDMPIYAALACAYLVLIAFGWIRVREQGDFSYSSIPLLVALGLFYDNAIIAAGEWIGEGRTLRFLSTFRYWTHALFTPALVLFAWDTLRRADLRWAQHPWSRGAAWLLTLGLVAYQTFTAALPETASLAPLREYSVLRYVPQAETGGPLMVIITSMLLLAAGFILAFRQRWIWMAAGTAALFVGRMIPLPFESSALTNIYELILIVSLWATARHQDHSSRWTVR</sequence>
<dbReference type="HOGENOM" id="CLU_101305_1_0_9"/>
<feature type="transmembrane region" description="Helical" evidence="1">
    <location>
        <begin position="68"/>
        <end position="85"/>
    </location>
</feature>
<keyword evidence="1" id="KW-0812">Transmembrane</keyword>
<reference evidence="3" key="1">
    <citation type="submission" date="2011-06" db="EMBL/GenBank/DDBJ databases">
        <title>Complete genome sequence of Paenibacillus mucilaginosus KNP414.</title>
        <authorList>
            <person name="Wang J."/>
            <person name="Hu S."/>
            <person name="Hu X."/>
            <person name="Zhang B."/>
            <person name="Dong D."/>
            <person name="Zhang S."/>
            <person name="Zhao K."/>
            <person name="Wu D."/>
        </authorList>
    </citation>
    <scope>NUCLEOTIDE SEQUENCE [LARGE SCALE GENOMIC DNA]</scope>
    <source>
        <strain evidence="3">KNP414</strain>
    </source>
</reference>
<dbReference type="KEGG" id="pms:KNP414_07040"/>
<feature type="transmembrane region" description="Helical" evidence="1">
    <location>
        <begin position="6"/>
        <end position="24"/>
    </location>
</feature>
<reference evidence="2 3" key="2">
    <citation type="journal article" date="2013" name="Genome Announc.">
        <title>Genome Sequence of Growth-Improving Paenibacillus mucilaginosus Strain KNP414.</title>
        <authorList>
            <person name="Lu J.J."/>
            <person name="Wang J.F."/>
            <person name="Hu X.F."/>
        </authorList>
    </citation>
    <scope>NUCLEOTIDE SEQUENCE [LARGE SCALE GENOMIC DNA]</scope>
    <source>
        <strain evidence="2 3">KNP414</strain>
    </source>
</reference>
<protein>
    <recommendedName>
        <fullName evidence="4">Membrane-associated phospholipid phosphatase</fullName>
    </recommendedName>
</protein>
<evidence type="ECO:0000313" key="3">
    <source>
        <dbReference type="Proteomes" id="UP000006620"/>
    </source>
</evidence>
<dbReference type="PATRIC" id="fig|1036673.3.peg.6568"/>
<evidence type="ECO:0000256" key="1">
    <source>
        <dbReference type="SAM" id="Phobius"/>
    </source>
</evidence>
<accession>F8FKF9</accession>
<organism evidence="2 3">
    <name type="scientific">Paenibacillus mucilaginosus (strain KNP414)</name>
    <dbReference type="NCBI Taxonomy" id="1036673"/>
    <lineage>
        <taxon>Bacteria</taxon>
        <taxon>Bacillati</taxon>
        <taxon>Bacillota</taxon>
        <taxon>Bacilli</taxon>
        <taxon>Bacillales</taxon>
        <taxon>Paenibacillaceae</taxon>
        <taxon>Paenibacillus</taxon>
    </lineage>
</organism>
<gene>
    <name evidence="2" type="ordered locus">KNP414_07040</name>
</gene>
<keyword evidence="1" id="KW-0472">Membrane</keyword>
<dbReference type="EMBL" id="CP002869">
    <property type="protein sequence ID" value="AEI45552.1"/>
    <property type="molecule type" value="Genomic_DNA"/>
</dbReference>
<dbReference type="RefSeq" id="WP_013920694.1">
    <property type="nucleotide sequence ID" value="NC_015690.1"/>
</dbReference>
<proteinExistence type="predicted"/>
<feature type="transmembrane region" description="Helical" evidence="1">
    <location>
        <begin position="105"/>
        <end position="126"/>
    </location>
</feature>
<keyword evidence="1" id="KW-1133">Transmembrane helix</keyword>
<evidence type="ECO:0008006" key="4">
    <source>
        <dbReference type="Google" id="ProtNLM"/>
    </source>
</evidence>
<feature type="transmembrane region" description="Helical" evidence="1">
    <location>
        <begin position="36"/>
        <end position="56"/>
    </location>
</feature>
<dbReference type="Proteomes" id="UP000006620">
    <property type="component" value="Chromosome"/>
</dbReference>
<dbReference type="AlphaFoldDB" id="F8FKF9"/>
<evidence type="ECO:0000313" key="2">
    <source>
        <dbReference type="EMBL" id="AEI45552.1"/>
    </source>
</evidence>